<dbReference type="InterPro" id="IPR003004">
    <property type="entry name" value="GspF/PilC"/>
</dbReference>
<evidence type="ECO:0000256" key="10">
    <source>
        <dbReference type="ARBA" id="ARBA00022989"/>
    </source>
</evidence>
<protein>
    <submittedName>
        <fullName evidence="15">Type II secretion system protein GspF</fullName>
    </submittedName>
</protein>
<dbReference type="EMBL" id="CP041186">
    <property type="protein sequence ID" value="QDG50111.1"/>
    <property type="molecule type" value="Genomic_DNA"/>
</dbReference>
<dbReference type="PROSITE" id="PS00874">
    <property type="entry name" value="T2SP_F"/>
    <property type="match status" value="1"/>
</dbReference>
<keyword evidence="5" id="KW-0997">Cell inner membrane</keyword>
<evidence type="ECO:0000313" key="15">
    <source>
        <dbReference type="EMBL" id="QDG50111.1"/>
    </source>
</evidence>
<evidence type="ECO:0000256" key="4">
    <source>
        <dbReference type="ARBA" id="ARBA00022475"/>
    </source>
</evidence>
<dbReference type="PRINTS" id="PR00812">
    <property type="entry name" value="BCTERIALGSPF"/>
</dbReference>
<keyword evidence="7" id="KW-0479">Metal-binding</keyword>
<keyword evidence="9" id="KW-0653">Protein transport</keyword>
<keyword evidence="8" id="KW-0106">Calcium</keyword>
<keyword evidence="16" id="KW-1185">Reference proteome</keyword>
<keyword evidence="3 12" id="KW-0813">Transport</keyword>
<evidence type="ECO:0000256" key="2">
    <source>
        <dbReference type="ARBA" id="ARBA00005745"/>
    </source>
</evidence>
<dbReference type="GO" id="GO:0015627">
    <property type="term" value="C:type II protein secretion system complex"/>
    <property type="evidence" value="ECO:0007669"/>
    <property type="project" value="InterPro"/>
</dbReference>
<evidence type="ECO:0000256" key="12">
    <source>
        <dbReference type="RuleBase" id="RU003923"/>
    </source>
</evidence>
<evidence type="ECO:0000313" key="16">
    <source>
        <dbReference type="Proteomes" id="UP000315995"/>
    </source>
</evidence>
<evidence type="ECO:0000256" key="9">
    <source>
        <dbReference type="ARBA" id="ARBA00022927"/>
    </source>
</evidence>
<dbReference type="GO" id="GO:0005886">
    <property type="term" value="C:plasma membrane"/>
    <property type="evidence" value="ECO:0007669"/>
    <property type="project" value="UniProtKB-SubCell"/>
</dbReference>
<keyword evidence="10 13" id="KW-1133">Transmembrane helix</keyword>
<evidence type="ECO:0000256" key="1">
    <source>
        <dbReference type="ARBA" id="ARBA00004429"/>
    </source>
</evidence>
<sequence length="409" mass="44949">MPVYEYKGLDGSGKTVKGIQDADSQGALRSLLQSQGIYVTDIWEGKGGRAKASGEVDFQKMLERVTLRDISVLTRQMATLTRAGIPLVETLNALSEQVEKDELKRTISDIRQKVNEGSSLAKALSDHPKHFSDLYVNMVKAGESSGNLDVVLERLTEFLEAQIELRGKVIGAMVYPIIMMFVGVIIMSVLFIFVIPKVTQIFQDQNAALPWITQLLIGTSEVFASAWFVILPAIGGLIWAFFKWKNSPEGKDKWDRWVLKVPVFGPLVRMIAVSRFARTLGTLLASGVPLLTALDIVKNILGNNRLIEVVEDARVNIREGESIAQPLKRSGEFPPLVTHMIAIGEKSGQLEDMLDNVATAYNQQVDMRIQALTTLLEPLMIVGMGAGVAVIVFAVMMPILQLNQTIGAG</sequence>
<dbReference type="InterPro" id="IPR042094">
    <property type="entry name" value="T2SS_GspF_sf"/>
</dbReference>
<dbReference type="InterPro" id="IPR001992">
    <property type="entry name" value="T2SS_GspF/T4SS_PilC_CS"/>
</dbReference>
<evidence type="ECO:0000256" key="11">
    <source>
        <dbReference type="ARBA" id="ARBA00023136"/>
    </source>
</evidence>
<dbReference type="GO" id="GO:0046872">
    <property type="term" value="F:metal ion binding"/>
    <property type="evidence" value="ECO:0007669"/>
    <property type="project" value="UniProtKB-KW"/>
</dbReference>
<evidence type="ECO:0000256" key="3">
    <source>
        <dbReference type="ARBA" id="ARBA00022448"/>
    </source>
</evidence>
<dbReference type="Gene3D" id="1.20.81.30">
    <property type="entry name" value="Type II secretion system (T2SS), domain F"/>
    <property type="match status" value="2"/>
</dbReference>
<keyword evidence="6 12" id="KW-0812">Transmembrane</keyword>
<evidence type="ECO:0000256" key="6">
    <source>
        <dbReference type="ARBA" id="ARBA00022692"/>
    </source>
</evidence>
<feature type="domain" description="Type II secretion system protein GspF" evidence="14">
    <location>
        <begin position="276"/>
        <end position="398"/>
    </location>
</feature>
<dbReference type="GO" id="GO:0015628">
    <property type="term" value="P:protein secretion by the type II secretion system"/>
    <property type="evidence" value="ECO:0007669"/>
    <property type="project" value="InterPro"/>
</dbReference>
<evidence type="ECO:0000256" key="7">
    <source>
        <dbReference type="ARBA" id="ARBA00022723"/>
    </source>
</evidence>
<evidence type="ECO:0000256" key="13">
    <source>
        <dbReference type="SAM" id="Phobius"/>
    </source>
</evidence>
<dbReference type="InterPro" id="IPR011850">
    <property type="entry name" value="T2SS_GspF"/>
</dbReference>
<keyword evidence="4" id="KW-1003">Cell membrane</keyword>
<gene>
    <name evidence="15" type="primary">gspF</name>
    <name evidence="15" type="ORF">FIV42_04990</name>
</gene>
<dbReference type="NCBIfam" id="TIGR02120">
    <property type="entry name" value="GspF"/>
    <property type="match status" value="1"/>
</dbReference>
<dbReference type="PANTHER" id="PTHR30012">
    <property type="entry name" value="GENERAL SECRETION PATHWAY PROTEIN"/>
    <property type="match status" value="1"/>
</dbReference>
<comment type="similarity">
    <text evidence="2 12">Belongs to the GSP F family.</text>
</comment>
<dbReference type="FunFam" id="1.20.81.30:FF:000001">
    <property type="entry name" value="Type II secretion system protein F"/>
    <property type="match status" value="2"/>
</dbReference>
<dbReference type="Pfam" id="PF00482">
    <property type="entry name" value="T2SSF"/>
    <property type="match status" value="2"/>
</dbReference>
<evidence type="ECO:0000259" key="14">
    <source>
        <dbReference type="Pfam" id="PF00482"/>
    </source>
</evidence>
<dbReference type="OrthoDB" id="9805682at2"/>
<keyword evidence="11 13" id="KW-0472">Membrane</keyword>
<dbReference type="PANTHER" id="PTHR30012:SF0">
    <property type="entry name" value="TYPE II SECRETION SYSTEM PROTEIN F-RELATED"/>
    <property type="match status" value="1"/>
</dbReference>
<dbReference type="AlphaFoldDB" id="A0A4Y6PP54"/>
<feature type="transmembrane region" description="Helical" evidence="13">
    <location>
        <begin position="215"/>
        <end position="242"/>
    </location>
</feature>
<comment type="subcellular location">
    <subcellularLocation>
        <location evidence="1">Cell inner membrane</location>
        <topology evidence="1">Multi-pass membrane protein</topology>
    </subcellularLocation>
    <subcellularLocation>
        <location evidence="12">Cell membrane</location>
        <topology evidence="12">Multi-pass membrane protein</topology>
    </subcellularLocation>
</comment>
<feature type="transmembrane region" description="Helical" evidence="13">
    <location>
        <begin position="378"/>
        <end position="400"/>
    </location>
</feature>
<accession>A0A5B8XZZ8</accession>
<dbReference type="Proteomes" id="UP000315995">
    <property type="component" value="Chromosome"/>
</dbReference>
<reference evidence="15 16" key="1">
    <citation type="submission" date="2019-06" db="EMBL/GenBank/DDBJ databases">
        <title>Persicimonas caeni gen. nov., sp. nov., a predatory bacterium isolated from solar saltern.</title>
        <authorList>
            <person name="Wang S."/>
        </authorList>
    </citation>
    <scope>NUCLEOTIDE SEQUENCE [LARGE SCALE GENOMIC DNA]</scope>
    <source>
        <strain evidence="15 16">YN101</strain>
    </source>
</reference>
<proteinExistence type="inferred from homology"/>
<accession>A0A4Y6PP54</accession>
<name>A0A4Y6PP54_PERCE</name>
<evidence type="ECO:0000256" key="5">
    <source>
        <dbReference type="ARBA" id="ARBA00022519"/>
    </source>
</evidence>
<dbReference type="RefSeq" id="WP_141196607.1">
    <property type="nucleotide sequence ID" value="NZ_CP041186.1"/>
</dbReference>
<evidence type="ECO:0000256" key="8">
    <source>
        <dbReference type="ARBA" id="ARBA00022837"/>
    </source>
</evidence>
<feature type="domain" description="Type II secretion system protein GspF" evidence="14">
    <location>
        <begin position="74"/>
        <end position="196"/>
    </location>
</feature>
<dbReference type="InterPro" id="IPR018076">
    <property type="entry name" value="T2SS_GspF_dom"/>
</dbReference>
<feature type="transmembrane region" description="Helical" evidence="13">
    <location>
        <begin position="172"/>
        <end position="195"/>
    </location>
</feature>
<organism evidence="15 16">
    <name type="scientific">Persicimonas caeni</name>
    <dbReference type="NCBI Taxonomy" id="2292766"/>
    <lineage>
        <taxon>Bacteria</taxon>
        <taxon>Deltaproteobacteria</taxon>
        <taxon>Bradymonadales</taxon>
        <taxon>Bradymonadaceae</taxon>
        <taxon>Persicimonas</taxon>
    </lineage>
</organism>